<evidence type="ECO:0000256" key="3">
    <source>
        <dbReference type="ARBA" id="ARBA00010031"/>
    </source>
</evidence>
<dbReference type="GO" id="GO:0005576">
    <property type="term" value="C:extracellular region"/>
    <property type="evidence" value="ECO:0007669"/>
    <property type="project" value="UniProtKB-SubCell"/>
</dbReference>
<sequence length="208" mass="21232">MLKLLHAIVIALLWASCTLAQDDVDQCALACIANVNNTDCNQSQWSCLCADDAYVEQLNNCTYASCNASQQQDTFSVVAELCAVIGVPITIGPQATILTTTSNPILSTFGIPTPSSLPPIISSQAHFDSTVTSESSSTPTDAATTSASTGGGGTSQGSVEAATSSASHSSPAATSPAGDSNGSHKSYSSLLGSWISILGATMTWMIAM</sequence>
<evidence type="ECO:0000256" key="1">
    <source>
        <dbReference type="ARBA" id="ARBA00004589"/>
    </source>
</evidence>
<keyword evidence="5" id="KW-0336">GPI-anchor</keyword>
<keyword evidence="4" id="KW-0964">Secreted</keyword>
<dbReference type="OrthoDB" id="4121205at2759"/>
<evidence type="ECO:0000256" key="5">
    <source>
        <dbReference type="ARBA" id="ARBA00022622"/>
    </source>
</evidence>
<dbReference type="PROSITE" id="PS52012">
    <property type="entry name" value="CFEM"/>
    <property type="match status" value="1"/>
</dbReference>
<name>A0A438MYP1_EXOME</name>
<feature type="disulfide bond" evidence="9">
    <location>
        <begin position="40"/>
        <end position="47"/>
    </location>
</feature>
<evidence type="ECO:0000313" key="14">
    <source>
        <dbReference type="Proteomes" id="UP000288859"/>
    </source>
</evidence>
<feature type="region of interest" description="Disordered" evidence="10">
    <location>
        <begin position="128"/>
        <end position="182"/>
    </location>
</feature>
<protein>
    <recommendedName>
        <fullName evidence="12">CFEM domain-containing protein</fullName>
    </recommendedName>
</protein>
<dbReference type="GO" id="GO:0098552">
    <property type="term" value="C:side of membrane"/>
    <property type="evidence" value="ECO:0007669"/>
    <property type="project" value="UniProtKB-KW"/>
</dbReference>
<evidence type="ECO:0000256" key="2">
    <source>
        <dbReference type="ARBA" id="ARBA00004613"/>
    </source>
</evidence>
<dbReference type="EMBL" id="NAJM01000041">
    <property type="protein sequence ID" value="RVX68065.1"/>
    <property type="molecule type" value="Genomic_DNA"/>
</dbReference>
<evidence type="ECO:0000313" key="13">
    <source>
        <dbReference type="EMBL" id="RVX68065.1"/>
    </source>
</evidence>
<feature type="chain" id="PRO_5019382940" description="CFEM domain-containing protein" evidence="11">
    <location>
        <begin position="21"/>
        <end position="208"/>
    </location>
</feature>
<organism evidence="13 14">
    <name type="scientific">Exophiala mesophila</name>
    <name type="common">Black yeast-like fungus</name>
    <dbReference type="NCBI Taxonomy" id="212818"/>
    <lineage>
        <taxon>Eukaryota</taxon>
        <taxon>Fungi</taxon>
        <taxon>Dikarya</taxon>
        <taxon>Ascomycota</taxon>
        <taxon>Pezizomycotina</taxon>
        <taxon>Eurotiomycetes</taxon>
        <taxon>Chaetothyriomycetidae</taxon>
        <taxon>Chaetothyriales</taxon>
        <taxon>Herpotrichiellaceae</taxon>
        <taxon>Exophiala</taxon>
    </lineage>
</organism>
<evidence type="ECO:0000256" key="7">
    <source>
        <dbReference type="ARBA" id="ARBA00023157"/>
    </source>
</evidence>
<dbReference type="PROSITE" id="PS51257">
    <property type="entry name" value="PROKAR_LIPOPROTEIN"/>
    <property type="match status" value="1"/>
</dbReference>
<feature type="disulfide bond" evidence="9">
    <location>
        <begin position="49"/>
        <end position="82"/>
    </location>
</feature>
<dbReference type="Pfam" id="PF05730">
    <property type="entry name" value="CFEM"/>
    <property type="match status" value="1"/>
</dbReference>
<evidence type="ECO:0000259" key="12">
    <source>
        <dbReference type="PROSITE" id="PS52012"/>
    </source>
</evidence>
<dbReference type="InterPro" id="IPR008427">
    <property type="entry name" value="Extracellular_membr_CFEM_dom"/>
</dbReference>
<reference evidence="13 14" key="1">
    <citation type="submission" date="2017-03" db="EMBL/GenBank/DDBJ databases">
        <title>Genomes of endolithic fungi from Antarctica.</title>
        <authorList>
            <person name="Coleine C."/>
            <person name="Masonjones S."/>
            <person name="Stajich J.E."/>
        </authorList>
    </citation>
    <scope>NUCLEOTIDE SEQUENCE [LARGE SCALE GENOMIC DNA]</scope>
    <source>
        <strain evidence="13 14">CCFEE 6314</strain>
    </source>
</reference>
<dbReference type="AlphaFoldDB" id="A0A438MYP1"/>
<accession>A0A438MYP1</accession>
<keyword evidence="6 11" id="KW-0732">Signal</keyword>
<comment type="caution">
    <text evidence="9">Lacks conserved residue(s) required for the propagation of feature annotation.</text>
</comment>
<evidence type="ECO:0000256" key="10">
    <source>
        <dbReference type="SAM" id="MobiDB-lite"/>
    </source>
</evidence>
<dbReference type="VEuPathDB" id="FungiDB:PV10_05644"/>
<gene>
    <name evidence="13" type="ORF">B0A52_08204</name>
</gene>
<comment type="similarity">
    <text evidence="3">Belongs to the RBT5 family.</text>
</comment>
<feature type="compositionally biased region" description="Low complexity" evidence="10">
    <location>
        <begin position="156"/>
        <end position="177"/>
    </location>
</feature>
<comment type="caution">
    <text evidence="13">The sequence shown here is derived from an EMBL/GenBank/DDBJ whole genome shotgun (WGS) entry which is preliminary data.</text>
</comment>
<evidence type="ECO:0000256" key="11">
    <source>
        <dbReference type="SAM" id="SignalP"/>
    </source>
</evidence>
<keyword evidence="7 9" id="KW-1015">Disulfide bond</keyword>
<feature type="domain" description="CFEM" evidence="12">
    <location>
        <begin position="1"/>
        <end position="107"/>
    </location>
</feature>
<dbReference type="Proteomes" id="UP000288859">
    <property type="component" value="Unassembled WGS sequence"/>
</dbReference>
<feature type="compositionally biased region" description="Low complexity" evidence="10">
    <location>
        <begin position="128"/>
        <end position="148"/>
    </location>
</feature>
<evidence type="ECO:0000256" key="6">
    <source>
        <dbReference type="ARBA" id="ARBA00022729"/>
    </source>
</evidence>
<keyword evidence="5" id="KW-0472">Membrane</keyword>
<evidence type="ECO:0000256" key="4">
    <source>
        <dbReference type="ARBA" id="ARBA00022525"/>
    </source>
</evidence>
<keyword evidence="8" id="KW-0449">Lipoprotein</keyword>
<evidence type="ECO:0000256" key="8">
    <source>
        <dbReference type="ARBA" id="ARBA00023288"/>
    </source>
</evidence>
<proteinExistence type="inferred from homology"/>
<feature type="signal peptide" evidence="11">
    <location>
        <begin position="1"/>
        <end position="20"/>
    </location>
</feature>
<evidence type="ECO:0000256" key="9">
    <source>
        <dbReference type="PROSITE-ProRule" id="PRU01356"/>
    </source>
</evidence>
<keyword evidence="5" id="KW-0325">Glycoprotein</keyword>
<comment type="subcellular location">
    <subcellularLocation>
        <location evidence="1">Membrane</location>
        <topology evidence="1">Lipid-anchor</topology>
        <topology evidence="1">GPI-anchor</topology>
    </subcellularLocation>
    <subcellularLocation>
        <location evidence="2">Secreted</location>
    </subcellularLocation>
</comment>